<evidence type="ECO:0000313" key="1">
    <source>
        <dbReference type="EMBL" id="MTD01159.1"/>
    </source>
</evidence>
<comment type="caution">
    <text evidence="1">The sequence shown here is derived from an EMBL/GenBank/DDBJ whole genome shotgun (WGS) entry which is preliminary data.</text>
</comment>
<dbReference type="RefSeq" id="WP_154591150.1">
    <property type="nucleotide sequence ID" value="NZ_JALLFH010000002.1"/>
</dbReference>
<dbReference type="AlphaFoldDB" id="A0A6L6G7L2"/>
<accession>A0A6L6G7L2</accession>
<name>A0A6L6G7L2_STRUB</name>
<gene>
    <name evidence="1" type="ORF">GKS16_02525</name>
</gene>
<proteinExistence type="predicted"/>
<protein>
    <recommendedName>
        <fullName evidence="3">SuB0782 undefined product 764400:764714 forward MW:11955</fullName>
    </recommendedName>
</protein>
<dbReference type="EMBL" id="WLXI01000024">
    <property type="protein sequence ID" value="MTD01159.1"/>
    <property type="molecule type" value="Genomic_DNA"/>
</dbReference>
<sequence length="104" mass="11966">MKTKYKKGGYSAQTANNYINHNLPIYLISNELEKQVKFEDGKPTEEVIAYKAYFSQKGLPPFSIKFNSKVKLPAYMSIVNLDNLQACEVNYNVYFKADDIKEVI</sequence>
<organism evidence="1 2">
    <name type="scientific">Streptococcus uberis</name>
    <dbReference type="NCBI Taxonomy" id="1349"/>
    <lineage>
        <taxon>Bacteria</taxon>
        <taxon>Bacillati</taxon>
        <taxon>Bacillota</taxon>
        <taxon>Bacilli</taxon>
        <taxon>Lactobacillales</taxon>
        <taxon>Streptococcaceae</taxon>
        <taxon>Streptococcus</taxon>
    </lineage>
</organism>
<evidence type="ECO:0008006" key="3">
    <source>
        <dbReference type="Google" id="ProtNLM"/>
    </source>
</evidence>
<dbReference type="Proteomes" id="UP000483839">
    <property type="component" value="Unassembled WGS sequence"/>
</dbReference>
<reference evidence="1 2" key="1">
    <citation type="submission" date="2019-11" db="EMBL/GenBank/DDBJ databases">
        <title>Streptococcus uberis isolated from clinical mastitis cases on a southeastern Queensland dairy.</title>
        <authorList>
            <person name="Workentine M.L."/>
            <person name="Price R."/>
            <person name="Olchowy T."/>
        </authorList>
    </citation>
    <scope>NUCLEOTIDE SEQUENCE [LARGE SCALE GENOMIC DNA]</scope>
    <source>
        <strain evidence="1 2">OLC4459-A17</strain>
    </source>
</reference>
<evidence type="ECO:0000313" key="2">
    <source>
        <dbReference type="Proteomes" id="UP000483839"/>
    </source>
</evidence>